<dbReference type="EMBL" id="DSFP01000020">
    <property type="protein sequence ID" value="HEW45249.1"/>
    <property type="molecule type" value="Genomic_DNA"/>
</dbReference>
<comment type="caution">
    <text evidence="2">The sequence shown here is derived from an EMBL/GenBank/DDBJ whole genome shotgun (WGS) entry which is preliminary data.</text>
</comment>
<dbReference type="AlphaFoldDB" id="A0A7C2Z1F5"/>
<gene>
    <name evidence="2" type="ORF">ENO47_01050</name>
</gene>
<evidence type="ECO:0000256" key="1">
    <source>
        <dbReference type="SAM" id="Coils"/>
    </source>
</evidence>
<evidence type="ECO:0000313" key="2">
    <source>
        <dbReference type="EMBL" id="HEW45249.1"/>
    </source>
</evidence>
<sequence>MKKLALLLGIFSLSFAQESLEELKRQLEEQRKIIKELEKKIEALEKAQKGQEEKKAERPLPADRSLQLRAKYDDRLKAYQITPLRQTAFLPDIAFIVDTSLVGRNRKDEEYKSLEIPGLFHAHKHEGHGHAGLNEKRGFNLNYGELYLYAPVDPYFDLYATIPFSEEGSELEEAYAVTRGLPFGFQLKVGKFRSSFGRLNAQHPHTWDFATQPLINKVFLGEDGLVEKGIGLNWLAPTPFYLLFGAEVLQGENEQSFGTDGFEKGTVKVSDTRKPNLYVGYVKTSFDIGNLSLLAGLSYAQGKARINHLEDEDNPHAFAGKTKLYGLDLTARYQIDSIRYISLQGEYMYRDQKGIRYNFDQNSNLIGSPYITKKQGGFYLQLVGRINKQWRVGIQYNLINKNTVKVDGTKEDLPKNLPAYYAMVEYGPTEFSRIRLQFGENRAFYKDGVRKPVKEVILQFNFAIGAHGAHPF</sequence>
<proteinExistence type="predicted"/>
<accession>A0A7C2Z1F5</accession>
<keyword evidence="1" id="KW-0175">Coiled coil</keyword>
<dbReference type="InterPro" id="IPR023614">
    <property type="entry name" value="Porin_dom_sf"/>
</dbReference>
<dbReference type="SUPFAM" id="SSF56935">
    <property type="entry name" value="Porins"/>
    <property type="match status" value="1"/>
</dbReference>
<reference evidence="2" key="1">
    <citation type="journal article" date="2020" name="mSystems">
        <title>Genome- and Community-Level Interaction Insights into Carbon Utilization and Element Cycling Functions of Hydrothermarchaeota in Hydrothermal Sediment.</title>
        <authorList>
            <person name="Zhou Z."/>
            <person name="Liu Y."/>
            <person name="Xu W."/>
            <person name="Pan J."/>
            <person name="Luo Z.H."/>
            <person name="Li M."/>
        </authorList>
    </citation>
    <scope>NUCLEOTIDE SEQUENCE [LARGE SCALE GENOMIC DNA]</scope>
    <source>
        <strain evidence="2">SpSt-132</strain>
    </source>
</reference>
<feature type="coiled-coil region" evidence="1">
    <location>
        <begin position="13"/>
        <end position="57"/>
    </location>
</feature>
<organism evidence="2">
    <name type="scientific">Hydrogenobacter sp</name>
    <dbReference type="NCBI Taxonomy" id="2152829"/>
    <lineage>
        <taxon>Bacteria</taxon>
        <taxon>Pseudomonadati</taxon>
        <taxon>Aquificota</taxon>
        <taxon>Aquificia</taxon>
        <taxon>Aquificales</taxon>
        <taxon>Aquificaceae</taxon>
        <taxon>Hydrogenobacter</taxon>
    </lineage>
</organism>
<protein>
    <recommendedName>
        <fullName evidence="3">TonB-dependent receptor</fullName>
    </recommendedName>
</protein>
<dbReference type="Gene3D" id="2.40.160.10">
    <property type="entry name" value="Porin"/>
    <property type="match status" value="1"/>
</dbReference>
<name>A0A7C2Z1F5_9AQUI</name>
<evidence type="ECO:0008006" key="3">
    <source>
        <dbReference type="Google" id="ProtNLM"/>
    </source>
</evidence>